<evidence type="ECO:0000313" key="1">
    <source>
        <dbReference type="EMBL" id="PWB96436.1"/>
    </source>
</evidence>
<accession>A0A2U1SXV8</accession>
<keyword evidence="2" id="KW-1185">Reference proteome</keyword>
<comment type="caution">
    <text evidence="1">The sequence shown here is derived from an EMBL/GenBank/DDBJ whole genome shotgun (WGS) entry which is preliminary data.</text>
</comment>
<proteinExistence type="predicted"/>
<gene>
    <name evidence="1" type="ORF">DF220_00190</name>
</gene>
<sequence>MDARLRASLSARVAGLEQEALLRRMLCSVEQDPVWLGVANTMEAYATWGAFSILMNLLA</sequence>
<dbReference type="EMBL" id="QEEX01000001">
    <property type="protein sequence ID" value="PWB96436.1"/>
    <property type="molecule type" value="Genomic_DNA"/>
</dbReference>
<protein>
    <submittedName>
        <fullName evidence="1">Uncharacterized protein</fullName>
    </submittedName>
</protein>
<evidence type="ECO:0000313" key="2">
    <source>
        <dbReference type="Proteomes" id="UP000244978"/>
    </source>
</evidence>
<name>A0A2U1SXV8_9MICO</name>
<dbReference type="Proteomes" id="UP000244978">
    <property type="component" value="Unassembled WGS sequence"/>
</dbReference>
<dbReference type="AlphaFoldDB" id="A0A2U1SXV8"/>
<reference evidence="2" key="1">
    <citation type="submission" date="2018-04" db="EMBL/GenBank/DDBJ databases">
        <authorList>
            <person name="Liu S."/>
            <person name="Wang Z."/>
            <person name="Li J."/>
        </authorList>
    </citation>
    <scope>NUCLEOTIDE SEQUENCE [LARGE SCALE GENOMIC DNA]</scope>
    <source>
        <strain evidence="2">S1194</strain>
    </source>
</reference>
<organism evidence="1 2">
    <name type="scientific">Homoserinimonas hongtaonis</name>
    <dbReference type="NCBI Taxonomy" id="2079791"/>
    <lineage>
        <taxon>Bacteria</taxon>
        <taxon>Bacillati</taxon>
        <taxon>Actinomycetota</taxon>
        <taxon>Actinomycetes</taxon>
        <taxon>Micrococcales</taxon>
        <taxon>Microbacteriaceae</taxon>
        <taxon>Homoserinimonas</taxon>
    </lineage>
</organism>